<dbReference type="Proteomes" id="UP001518989">
    <property type="component" value="Unassembled WGS sequence"/>
</dbReference>
<evidence type="ECO:0000256" key="13">
    <source>
        <dbReference type="ARBA" id="ARBA00048523"/>
    </source>
</evidence>
<sequence>MSHIMTLVAPAGGLQAPLVARIRAALNDLGGQAGTADWLAEEEAADLPFSLLAAEQATAIARGALDGAPVDCIAQPAEGRRKMLLVADMDSTIVTAETLDELAAHAGVQAQIAAITQRSMNGEIDFSTSLRERVAMIKGLPLAALQKTWEHIELMPGAEELVRTMAAHGAHCAIASGGFTWFTARVAERVGFQSHHANILLDDGHALLGRVEEPVFDRDSKLTILKQLAAEHALPLSATAAVGDGANDLAMLGAAGLGVAFRAKPVVAASARARVDFGDLRALLFAQGFRAAEIVEQA</sequence>
<comment type="caution">
    <text evidence="14">The sequence shown here is derived from an EMBL/GenBank/DDBJ whole genome shotgun (WGS) entry which is preliminary data.</text>
</comment>
<evidence type="ECO:0000256" key="2">
    <source>
        <dbReference type="ARBA" id="ARBA00005135"/>
    </source>
</evidence>
<keyword evidence="15" id="KW-1185">Reference proteome</keyword>
<evidence type="ECO:0000256" key="8">
    <source>
        <dbReference type="ARBA" id="ARBA00022801"/>
    </source>
</evidence>
<dbReference type="PANTHER" id="PTHR43344:SF2">
    <property type="entry name" value="PHOSPHOSERINE PHOSPHATASE"/>
    <property type="match status" value="1"/>
</dbReference>
<comment type="catalytic activity">
    <reaction evidence="13">
        <text>O-phospho-D-serine + H2O = D-serine + phosphate</text>
        <dbReference type="Rhea" id="RHEA:24873"/>
        <dbReference type="ChEBI" id="CHEBI:15377"/>
        <dbReference type="ChEBI" id="CHEBI:35247"/>
        <dbReference type="ChEBI" id="CHEBI:43474"/>
        <dbReference type="ChEBI" id="CHEBI:58680"/>
        <dbReference type="EC" id="3.1.3.3"/>
    </reaction>
</comment>
<evidence type="ECO:0000256" key="11">
    <source>
        <dbReference type="ARBA" id="ARBA00031693"/>
    </source>
</evidence>
<evidence type="ECO:0000256" key="9">
    <source>
        <dbReference type="ARBA" id="ARBA00022842"/>
    </source>
</evidence>
<keyword evidence="8 14" id="KW-0378">Hydrolase</keyword>
<comment type="pathway">
    <text evidence="2">Amino-acid biosynthesis; L-serine biosynthesis; L-serine from 3-phospho-D-glycerate: step 3/3.</text>
</comment>
<keyword evidence="9" id="KW-0460">Magnesium</keyword>
<keyword evidence="10" id="KW-0718">Serine biosynthesis</keyword>
<evidence type="ECO:0000256" key="6">
    <source>
        <dbReference type="ARBA" id="ARBA00022605"/>
    </source>
</evidence>
<evidence type="ECO:0000256" key="1">
    <source>
        <dbReference type="ARBA" id="ARBA00001946"/>
    </source>
</evidence>
<comment type="catalytic activity">
    <reaction evidence="12">
        <text>O-phospho-L-serine + H2O = L-serine + phosphate</text>
        <dbReference type="Rhea" id="RHEA:21208"/>
        <dbReference type="ChEBI" id="CHEBI:15377"/>
        <dbReference type="ChEBI" id="CHEBI:33384"/>
        <dbReference type="ChEBI" id="CHEBI:43474"/>
        <dbReference type="ChEBI" id="CHEBI:57524"/>
        <dbReference type="EC" id="3.1.3.3"/>
    </reaction>
</comment>
<dbReference type="InterPro" id="IPR036412">
    <property type="entry name" value="HAD-like_sf"/>
</dbReference>
<gene>
    <name evidence="14" type="primary">serB</name>
    <name evidence="14" type="ORF">IAI61_17510</name>
</gene>
<dbReference type="InterPro" id="IPR004469">
    <property type="entry name" value="PSP"/>
</dbReference>
<accession>A0ABS3KTQ1</accession>
<dbReference type="RefSeq" id="WP_207419013.1">
    <property type="nucleotide sequence ID" value="NZ_CP061177.1"/>
</dbReference>
<name>A0ABS3KTQ1_9PROT</name>
<dbReference type="PANTHER" id="PTHR43344">
    <property type="entry name" value="PHOSPHOSERINE PHOSPHATASE"/>
    <property type="match status" value="1"/>
</dbReference>
<dbReference type="SFLD" id="SFLDG01136">
    <property type="entry name" value="C1.6:_Phosphoserine_Phosphatas"/>
    <property type="match status" value="1"/>
</dbReference>
<evidence type="ECO:0000256" key="3">
    <source>
        <dbReference type="ARBA" id="ARBA00009184"/>
    </source>
</evidence>
<evidence type="ECO:0000256" key="4">
    <source>
        <dbReference type="ARBA" id="ARBA00012640"/>
    </source>
</evidence>
<dbReference type="Gene3D" id="3.40.50.1000">
    <property type="entry name" value="HAD superfamily/HAD-like"/>
    <property type="match status" value="1"/>
</dbReference>
<evidence type="ECO:0000313" key="14">
    <source>
        <dbReference type="EMBL" id="MBO1080843.1"/>
    </source>
</evidence>
<dbReference type="SFLD" id="SFLDG01137">
    <property type="entry name" value="C1.6.1:_Phosphoserine_Phosphat"/>
    <property type="match status" value="1"/>
</dbReference>
<evidence type="ECO:0000313" key="15">
    <source>
        <dbReference type="Proteomes" id="UP001518989"/>
    </source>
</evidence>
<keyword evidence="7" id="KW-0479">Metal-binding</keyword>
<dbReference type="EC" id="3.1.3.3" evidence="4"/>
<comment type="similarity">
    <text evidence="3">Belongs to the HAD-like hydrolase superfamily. SerB family.</text>
</comment>
<dbReference type="SFLD" id="SFLDF00029">
    <property type="entry name" value="phosphoserine_phosphatase"/>
    <property type="match status" value="1"/>
</dbReference>
<reference evidence="14 15" key="1">
    <citation type="submission" date="2020-09" db="EMBL/GenBank/DDBJ databases">
        <title>Roseomonas.</title>
        <authorList>
            <person name="Zhu W."/>
        </authorList>
    </citation>
    <scope>NUCLEOTIDE SEQUENCE [LARGE SCALE GENOMIC DNA]</scope>
    <source>
        <strain evidence="14 15">573</strain>
    </source>
</reference>
<dbReference type="InterPro" id="IPR023214">
    <property type="entry name" value="HAD_sf"/>
</dbReference>
<evidence type="ECO:0000256" key="7">
    <source>
        <dbReference type="ARBA" id="ARBA00022723"/>
    </source>
</evidence>
<dbReference type="SUPFAM" id="SSF56784">
    <property type="entry name" value="HAD-like"/>
    <property type="match status" value="1"/>
</dbReference>
<dbReference type="InterPro" id="IPR050582">
    <property type="entry name" value="HAD-like_SerB"/>
</dbReference>
<protein>
    <recommendedName>
        <fullName evidence="5">Phosphoserine phosphatase</fullName>
        <ecNumber evidence="4">3.1.3.3</ecNumber>
    </recommendedName>
    <alternativeName>
        <fullName evidence="11">O-phosphoserine phosphohydrolase</fullName>
    </alternativeName>
</protein>
<keyword evidence="6" id="KW-0028">Amino-acid biosynthesis</keyword>
<dbReference type="NCBIfam" id="TIGR00338">
    <property type="entry name" value="serB"/>
    <property type="match status" value="1"/>
</dbReference>
<evidence type="ECO:0000256" key="5">
    <source>
        <dbReference type="ARBA" id="ARBA00015196"/>
    </source>
</evidence>
<evidence type="ECO:0000256" key="10">
    <source>
        <dbReference type="ARBA" id="ARBA00023299"/>
    </source>
</evidence>
<dbReference type="SFLD" id="SFLDS00003">
    <property type="entry name" value="Haloacid_Dehalogenase"/>
    <property type="match status" value="1"/>
</dbReference>
<dbReference type="Pfam" id="PF12710">
    <property type="entry name" value="HAD"/>
    <property type="match status" value="1"/>
</dbReference>
<dbReference type="EMBL" id="JACTNG010000010">
    <property type="protein sequence ID" value="MBO1080843.1"/>
    <property type="molecule type" value="Genomic_DNA"/>
</dbReference>
<evidence type="ECO:0000256" key="12">
    <source>
        <dbReference type="ARBA" id="ARBA00048138"/>
    </source>
</evidence>
<comment type="cofactor">
    <cofactor evidence="1">
        <name>Mg(2+)</name>
        <dbReference type="ChEBI" id="CHEBI:18420"/>
    </cofactor>
</comment>
<dbReference type="NCBIfam" id="TIGR01488">
    <property type="entry name" value="HAD-SF-IB"/>
    <property type="match status" value="1"/>
</dbReference>
<organism evidence="14 15">
    <name type="scientific">Roseomonas haemaphysalidis</name>
    <dbReference type="NCBI Taxonomy" id="2768162"/>
    <lineage>
        <taxon>Bacteria</taxon>
        <taxon>Pseudomonadati</taxon>
        <taxon>Pseudomonadota</taxon>
        <taxon>Alphaproteobacteria</taxon>
        <taxon>Acetobacterales</taxon>
        <taxon>Roseomonadaceae</taxon>
        <taxon>Roseomonas</taxon>
    </lineage>
</organism>
<dbReference type="GO" id="GO:0016787">
    <property type="term" value="F:hydrolase activity"/>
    <property type="evidence" value="ECO:0007669"/>
    <property type="project" value="UniProtKB-KW"/>
</dbReference>
<proteinExistence type="inferred from homology"/>